<dbReference type="SUPFAM" id="SSF103473">
    <property type="entry name" value="MFS general substrate transporter"/>
    <property type="match status" value="1"/>
</dbReference>
<evidence type="ECO:0000313" key="11">
    <source>
        <dbReference type="EMBL" id="RUS69857.1"/>
    </source>
</evidence>
<dbReference type="Proteomes" id="UP000271974">
    <property type="component" value="Unassembled WGS sequence"/>
</dbReference>
<keyword evidence="12" id="KW-1185">Reference proteome</keyword>
<feature type="region of interest" description="Disordered" evidence="10">
    <location>
        <begin position="1"/>
        <end position="27"/>
    </location>
</feature>
<dbReference type="GO" id="GO:0032217">
    <property type="term" value="F:riboflavin transmembrane transporter activity"/>
    <property type="evidence" value="ECO:0007669"/>
    <property type="project" value="UniProtKB-UniRule"/>
</dbReference>
<reference evidence="11 12" key="1">
    <citation type="submission" date="2019-01" db="EMBL/GenBank/DDBJ databases">
        <title>A draft genome assembly of the solar-powered sea slug Elysia chlorotica.</title>
        <authorList>
            <person name="Cai H."/>
            <person name="Li Q."/>
            <person name="Fang X."/>
            <person name="Li J."/>
            <person name="Curtis N.E."/>
            <person name="Altenburger A."/>
            <person name="Shibata T."/>
            <person name="Feng M."/>
            <person name="Maeda T."/>
            <person name="Schwartz J.A."/>
            <person name="Shigenobu S."/>
            <person name="Lundholm N."/>
            <person name="Nishiyama T."/>
            <person name="Yang H."/>
            <person name="Hasebe M."/>
            <person name="Li S."/>
            <person name="Pierce S.K."/>
            <person name="Wang J."/>
        </authorList>
    </citation>
    <scope>NUCLEOTIDE SEQUENCE [LARGE SCALE GENOMIC DNA]</scope>
    <source>
        <strain evidence="11">EC2010</strain>
        <tissue evidence="11">Whole organism of an adult</tissue>
    </source>
</reference>
<comment type="subcellular location">
    <subcellularLocation>
        <location evidence="2 9">Cell membrane</location>
        <topology evidence="2 9">Multi-pass membrane protein</topology>
    </subcellularLocation>
</comment>
<evidence type="ECO:0000256" key="3">
    <source>
        <dbReference type="ARBA" id="ARBA00006366"/>
    </source>
</evidence>
<evidence type="ECO:0000256" key="7">
    <source>
        <dbReference type="ARBA" id="ARBA00022989"/>
    </source>
</evidence>
<dbReference type="PANTHER" id="PTHR12929:SF10">
    <property type="entry name" value="RIBOFLAVIN TRANSPORTER"/>
    <property type="match status" value="1"/>
</dbReference>
<dbReference type="PANTHER" id="PTHR12929">
    <property type="entry name" value="SOLUTE CARRIER FAMILY 52"/>
    <property type="match status" value="1"/>
</dbReference>
<dbReference type="InterPro" id="IPR036259">
    <property type="entry name" value="MFS_trans_sf"/>
</dbReference>
<dbReference type="EMBL" id="RQTK01001554">
    <property type="protein sequence ID" value="RUS69857.1"/>
    <property type="molecule type" value="Genomic_DNA"/>
</dbReference>
<keyword evidence="8 9" id="KW-0472">Membrane</keyword>
<dbReference type="GO" id="GO:0005886">
    <property type="term" value="C:plasma membrane"/>
    <property type="evidence" value="ECO:0007669"/>
    <property type="project" value="UniProtKB-SubCell"/>
</dbReference>
<feature type="transmembrane region" description="Helical" evidence="9">
    <location>
        <begin position="136"/>
        <end position="161"/>
    </location>
</feature>
<evidence type="ECO:0000256" key="9">
    <source>
        <dbReference type="RuleBase" id="RU368035"/>
    </source>
</evidence>
<keyword evidence="6 9" id="KW-0812">Transmembrane</keyword>
<evidence type="ECO:0000256" key="8">
    <source>
        <dbReference type="ARBA" id="ARBA00023136"/>
    </source>
</evidence>
<feature type="transmembrane region" description="Helical" evidence="9">
    <location>
        <begin position="104"/>
        <end position="124"/>
    </location>
</feature>
<comment type="similarity">
    <text evidence="3 9">Belongs to the riboflavin transporter family.</text>
</comment>
<feature type="transmembrane region" description="Helical" evidence="9">
    <location>
        <begin position="410"/>
        <end position="429"/>
    </location>
</feature>
<feature type="transmembrane region" description="Helical" evidence="9">
    <location>
        <begin position="469"/>
        <end position="489"/>
    </location>
</feature>
<organism evidence="11 12">
    <name type="scientific">Elysia chlorotica</name>
    <name type="common">Eastern emerald elysia</name>
    <name type="synonym">Sea slug</name>
    <dbReference type="NCBI Taxonomy" id="188477"/>
    <lineage>
        <taxon>Eukaryota</taxon>
        <taxon>Metazoa</taxon>
        <taxon>Spiralia</taxon>
        <taxon>Lophotrochozoa</taxon>
        <taxon>Mollusca</taxon>
        <taxon>Gastropoda</taxon>
        <taxon>Heterobranchia</taxon>
        <taxon>Euthyneura</taxon>
        <taxon>Panpulmonata</taxon>
        <taxon>Sacoglossa</taxon>
        <taxon>Placobranchoidea</taxon>
        <taxon>Plakobranchidae</taxon>
        <taxon>Elysia</taxon>
    </lineage>
</organism>
<evidence type="ECO:0000256" key="2">
    <source>
        <dbReference type="ARBA" id="ARBA00004651"/>
    </source>
</evidence>
<keyword evidence="7 9" id="KW-1133">Transmembrane helix</keyword>
<feature type="transmembrane region" description="Helical" evidence="9">
    <location>
        <begin position="436"/>
        <end position="457"/>
    </location>
</feature>
<sequence length="549" mass="60232">MARKKSFPKSETSFKPPDSETCVKPESHPPGRGRLYIHILVIVFGITSWSVMNGLWVELPILVAHLPEGWTLPSDLTIVAQAGNLGPLAFTLLVYLFPRVKLEVPASMLIVSVLTLCALLYAFLWQETDFLAGTEYSVALLSLTFVQSVFAAMTSQAYLAFMSHLKSRYMSSLFLGMGLSGLLPALIAIAQGSGSVTCTPTMKNVTQQKISFLYADKDIPVIEVTKENISWDGVNSTVAWTQQLQEMQASSQEPGLTVQSFFLLLVGLGLGSLLSLLLLVYHPRCREEHVDTDKEDNCQLMKTTGLKKGSEDAEKGANITDELLTDHVKNHILSTDEETELDCLTQNKELKTTTVADETKDLKEKKQQLSTLESWYLLLLLVWINAVQTSFLLAIQVYSSLPYGLRIYNGATKAENIVDPIACFITIFITAKTSRVISALTLTGTVLASYIITVAALSPSPWLVEHISGGILVISMWICCTMVMVYAKVSIAAVMRGQGRLSLIWTGASTQMGSFLGAVLAYLMVNHLGFFRDSPWCEGGQGELTTAMV</sequence>
<dbReference type="Pfam" id="PF06237">
    <property type="entry name" value="SLC52_ribofla_tr"/>
    <property type="match status" value="1"/>
</dbReference>
<evidence type="ECO:0000256" key="6">
    <source>
        <dbReference type="ARBA" id="ARBA00022692"/>
    </source>
</evidence>
<evidence type="ECO:0000313" key="12">
    <source>
        <dbReference type="Proteomes" id="UP000271974"/>
    </source>
</evidence>
<feature type="compositionally biased region" description="Basic and acidic residues" evidence="10">
    <location>
        <begin position="17"/>
        <end position="27"/>
    </location>
</feature>
<feature type="transmembrane region" description="Helical" evidence="9">
    <location>
        <begin position="35"/>
        <end position="56"/>
    </location>
</feature>
<evidence type="ECO:0000256" key="1">
    <source>
        <dbReference type="ARBA" id="ARBA00000215"/>
    </source>
</evidence>
<comment type="caution">
    <text evidence="11">The sequence shown here is derived from an EMBL/GenBank/DDBJ whole genome shotgun (WGS) entry which is preliminary data.</text>
</comment>
<feature type="transmembrane region" description="Helical" evidence="9">
    <location>
        <begin position="173"/>
        <end position="192"/>
    </location>
</feature>
<dbReference type="InterPro" id="IPR009357">
    <property type="entry name" value="Riboflavin_transptr"/>
</dbReference>
<proteinExistence type="inferred from homology"/>
<feature type="transmembrane region" description="Helical" evidence="9">
    <location>
        <begin position="76"/>
        <end position="97"/>
    </location>
</feature>
<gene>
    <name evidence="11" type="ORF">EGW08_022379</name>
</gene>
<feature type="transmembrane region" description="Helical" evidence="9">
    <location>
        <begin position="375"/>
        <end position="398"/>
    </location>
</feature>
<feature type="transmembrane region" description="Helical" evidence="9">
    <location>
        <begin position="261"/>
        <end position="281"/>
    </location>
</feature>
<comment type="function">
    <text evidence="9">Plasma membrane transporter mediating the uptake by cells of the water soluble vitamin B2/riboflavin that plays a key role in biochemical oxidation-reduction reactions of the carbohydrate, lipid, and amino acid metabolism.</text>
</comment>
<comment type="catalytic activity">
    <reaction evidence="1 9">
        <text>riboflavin(in) = riboflavin(out)</text>
        <dbReference type="Rhea" id="RHEA:35015"/>
        <dbReference type="ChEBI" id="CHEBI:57986"/>
    </reaction>
</comment>
<protein>
    <recommendedName>
        <fullName evidence="9">Riboflavin transporter</fullName>
    </recommendedName>
</protein>
<evidence type="ECO:0000256" key="10">
    <source>
        <dbReference type="SAM" id="MobiDB-lite"/>
    </source>
</evidence>
<dbReference type="STRING" id="188477.A0A433SL46"/>
<dbReference type="AlphaFoldDB" id="A0A433SL46"/>
<keyword evidence="5 9" id="KW-1003">Cell membrane</keyword>
<evidence type="ECO:0000256" key="4">
    <source>
        <dbReference type="ARBA" id="ARBA00022448"/>
    </source>
</evidence>
<dbReference type="OrthoDB" id="9995836at2759"/>
<evidence type="ECO:0000256" key="5">
    <source>
        <dbReference type="ARBA" id="ARBA00022475"/>
    </source>
</evidence>
<name>A0A433SL46_ELYCH</name>
<feature type="transmembrane region" description="Helical" evidence="9">
    <location>
        <begin position="501"/>
        <end position="525"/>
    </location>
</feature>
<keyword evidence="4 9" id="KW-0813">Transport</keyword>
<accession>A0A433SL46</accession>